<dbReference type="Gene3D" id="1.10.3730.20">
    <property type="match status" value="1"/>
</dbReference>
<feature type="transmembrane region" description="Helical" evidence="6">
    <location>
        <begin position="38"/>
        <end position="56"/>
    </location>
</feature>
<dbReference type="InterPro" id="IPR037185">
    <property type="entry name" value="EmrE-like"/>
</dbReference>
<keyword evidence="4 6" id="KW-1133">Transmembrane helix</keyword>
<evidence type="ECO:0000313" key="9">
    <source>
        <dbReference type="Proteomes" id="UP001163687"/>
    </source>
</evidence>
<feature type="transmembrane region" description="Helical" evidence="6">
    <location>
        <begin position="264"/>
        <end position="282"/>
    </location>
</feature>
<feature type="transmembrane region" description="Helical" evidence="6">
    <location>
        <begin position="148"/>
        <end position="169"/>
    </location>
</feature>
<dbReference type="EMBL" id="AP025628">
    <property type="protein sequence ID" value="BDG60413.1"/>
    <property type="molecule type" value="Genomic_DNA"/>
</dbReference>
<evidence type="ECO:0000256" key="4">
    <source>
        <dbReference type="ARBA" id="ARBA00022989"/>
    </source>
</evidence>
<reference evidence="8" key="1">
    <citation type="submission" date="2022-03" db="EMBL/GenBank/DDBJ databases">
        <title>Complete genome sequence of Caldinitratiruptor microaerophilus.</title>
        <authorList>
            <person name="Mukaiyama R."/>
            <person name="Nishiyama T."/>
            <person name="Ueda K."/>
        </authorList>
    </citation>
    <scope>NUCLEOTIDE SEQUENCE</scope>
    <source>
        <strain evidence="8">JCM 16183</strain>
    </source>
</reference>
<dbReference type="KEGG" id="cmic:caldi_15030"/>
<feature type="transmembrane region" description="Helical" evidence="6">
    <location>
        <begin position="92"/>
        <end position="111"/>
    </location>
</feature>
<dbReference type="GO" id="GO:0016020">
    <property type="term" value="C:membrane"/>
    <property type="evidence" value="ECO:0007669"/>
    <property type="project" value="UniProtKB-SubCell"/>
</dbReference>
<evidence type="ECO:0000256" key="3">
    <source>
        <dbReference type="ARBA" id="ARBA00022692"/>
    </source>
</evidence>
<dbReference type="Pfam" id="PF00892">
    <property type="entry name" value="EamA"/>
    <property type="match status" value="2"/>
</dbReference>
<keyword evidence="9" id="KW-1185">Reference proteome</keyword>
<feature type="transmembrane region" description="Helical" evidence="6">
    <location>
        <begin position="176"/>
        <end position="197"/>
    </location>
</feature>
<keyword evidence="5 6" id="KW-0472">Membrane</keyword>
<keyword evidence="3 6" id="KW-0812">Transmembrane</keyword>
<evidence type="ECO:0000259" key="7">
    <source>
        <dbReference type="Pfam" id="PF00892"/>
    </source>
</evidence>
<feature type="transmembrane region" description="Helical" evidence="6">
    <location>
        <begin position="241"/>
        <end position="258"/>
    </location>
</feature>
<proteinExistence type="inferred from homology"/>
<dbReference type="RefSeq" id="WP_264844438.1">
    <property type="nucleotide sequence ID" value="NZ_AP025628.1"/>
</dbReference>
<evidence type="ECO:0000256" key="2">
    <source>
        <dbReference type="ARBA" id="ARBA00007362"/>
    </source>
</evidence>
<sequence length="309" mass="31833">MSLRDLAGLVLLGAIWGASFLFIRVAAPAVGPALLMELRVLLAGLALLACVVALRLPVGALRSRWKQFLVLGTLNAAVPFTLIAASELHIPAGLAAILNSTTPIWTAIVSALRLGEAFPPRRILGLGLGVVGVATLMGWSPVPLTLKVVLAVGASLLAAVFYAFGSVYAARMSRDVPPLVLAVGQQLGAATVLLPLAGATLPDAWPGPAAVYSILGLSFLCTAVAYLIYFPLIARVGPTRTLSVTYLVPVSGILWGAIFLGEPITPGMVGGLVLILVSVLFVTDVRARAARSDPARAAAPGTAASRLRG</sequence>
<feature type="transmembrane region" description="Helical" evidence="6">
    <location>
        <begin position="209"/>
        <end position="229"/>
    </location>
</feature>
<comment type="subcellular location">
    <subcellularLocation>
        <location evidence="1">Membrane</location>
        <topology evidence="1">Multi-pass membrane protein</topology>
    </subcellularLocation>
</comment>
<dbReference type="InterPro" id="IPR050638">
    <property type="entry name" value="AA-Vitamin_Transporters"/>
</dbReference>
<dbReference type="SUPFAM" id="SSF103481">
    <property type="entry name" value="Multidrug resistance efflux transporter EmrE"/>
    <property type="match status" value="2"/>
</dbReference>
<comment type="similarity">
    <text evidence="2">Belongs to the EamA transporter family.</text>
</comment>
<feature type="domain" description="EamA" evidence="7">
    <location>
        <begin position="9"/>
        <end position="136"/>
    </location>
</feature>
<dbReference type="PANTHER" id="PTHR32322">
    <property type="entry name" value="INNER MEMBRANE TRANSPORTER"/>
    <property type="match status" value="1"/>
</dbReference>
<name>A0AA35CL45_9FIRM</name>
<evidence type="ECO:0000313" key="8">
    <source>
        <dbReference type="EMBL" id="BDG60413.1"/>
    </source>
</evidence>
<accession>A0AA35CL45</accession>
<feature type="domain" description="EamA" evidence="7">
    <location>
        <begin position="154"/>
        <end position="283"/>
    </location>
</feature>
<protein>
    <submittedName>
        <fullName evidence="8">Multidrug DMT transporter permease</fullName>
    </submittedName>
</protein>
<evidence type="ECO:0000256" key="1">
    <source>
        <dbReference type="ARBA" id="ARBA00004141"/>
    </source>
</evidence>
<dbReference type="PANTHER" id="PTHR32322:SF9">
    <property type="entry name" value="AMINO-ACID METABOLITE EFFLUX PUMP-RELATED"/>
    <property type="match status" value="1"/>
</dbReference>
<evidence type="ECO:0000256" key="6">
    <source>
        <dbReference type="SAM" id="Phobius"/>
    </source>
</evidence>
<feature type="transmembrane region" description="Helical" evidence="6">
    <location>
        <begin position="123"/>
        <end position="142"/>
    </location>
</feature>
<gene>
    <name evidence="8" type="ORF">caldi_15030</name>
</gene>
<feature type="transmembrane region" description="Helical" evidence="6">
    <location>
        <begin position="68"/>
        <end position="86"/>
    </location>
</feature>
<dbReference type="Proteomes" id="UP001163687">
    <property type="component" value="Chromosome"/>
</dbReference>
<dbReference type="InterPro" id="IPR000620">
    <property type="entry name" value="EamA_dom"/>
</dbReference>
<dbReference type="AlphaFoldDB" id="A0AA35CL45"/>
<evidence type="ECO:0000256" key="5">
    <source>
        <dbReference type="ARBA" id="ARBA00023136"/>
    </source>
</evidence>
<organism evidence="8 9">
    <name type="scientific">Caldinitratiruptor microaerophilus</name>
    <dbReference type="NCBI Taxonomy" id="671077"/>
    <lineage>
        <taxon>Bacteria</taxon>
        <taxon>Bacillati</taxon>
        <taxon>Bacillota</taxon>
        <taxon>Clostridia</taxon>
        <taxon>Eubacteriales</taxon>
        <taxon>Symbiobacteriaceae</taxon>
        <taxon>Caldinitratiruptor</taxon>
    </lineage>
</organism>